<dbReference type="Proteomes" id="UP000318478">
    <property type="component" value="Unassembled WGS sequence"/>
</dbReference>
<keyword evidence="2" id="KW-1185">Reference proteome</keyword>
<proteinExistence type="predicted"/>
<organism evidence="1 2">
    <name type="scientific">Posidoniimonas polymericola</name>
    <dbReference type="NCBI Taxonomy" id="2528002"/>
    <lineage>
        <taxon>Bacteria</taxon>
        <taxon>Pseudomonadati</taxon>
        <taxon>Planctomycetota</taxon>
        <taxon>Planctomycetia</taxon>
        <taxon>Pirellulales</taxon>
        <taxon>Lacipirellulaceae</taxon>
        <taxon>Posidoniimonas</taxon>
    </lineage>
</organism>
<evidence type="ECO:0000313" key="2">
    <source>
        <dbReference type="Proteomes" id="UP000318478"/>
    </source>
</evidence>
<comment type="caution">
    <text evidence="1">The sequence shown here is derived from an EMBL/GenBank/DDBJ whole genome shotgun (WGS) entry which is preliminary data.</text>
</comment>
<gene>
    <name evidence="1" type="ORF">Pla123a_16730</name>
</gene>
<protein>
    <submittedName>
        <fullName evidence="1">Uncharacterized protein</fullName>
    </submittedName>
</protein>
<reference evidence="1 2" key="1">
    <citation type="submission" date="2019-02" db="EMBL/GenBank/DDBJ databases">
        <title>Deep-cultivation of Planctomycetes and their phenomic and genomic characterization uncovers novel biology.</title>
        <authorList>
            <person name="Wiegand S."/>
            <person name="Jogler M."/>
            <person name="Boedeker C."/>
            <person name="Pinto D."/>
            <person name="Vollmers J."/>
            <person name="Rivas-Marin E."/>
            <person name="Kohn T."/>
            <person name="Peeters S.H."/>
            <person name="Heuer A."/>
            <person name="Rast P."/>
            <person name="Oberbeckmann S."/>
            <person name="Bunk B."/>
            <person name="Jeske O."/>
            <person name="Meyerdierks A."/>
            <person name="Storesund J.E."/>
            <person name="Kallscheuer N."/>
            <person name="Luecker S."/>
            <person name="Lage O.M."/>
            <person name="Pohl T."/>
            <person name="Merkel B.J."/>
            <person name="Hornburger P."/>
            <person name="Mueller R.-W."/>
            <person name="Bruemmer F."/>
            <person name="Labrenz M."/>
            <person name="Spormann A.M."/>
            <person name="Op Den Camp H."/>
            <person name="Overmann J."/>
            <person name="Amann R."/>
            <person name="Jetten M.S.M."/>
            <person name="Mascher T."/>
            <person name="Medema M.H."/>
            <person name="Devos D.P."/>
            <person name="Kaster A.-K."/>
            <person name="Ovreas L."/>
            <person name="Rohde M."/>
            <person name="Galperin M.Y."/>
            <person name="Jogler C."/>
        </authorList>
    </citation>
    <scope>NUCLEOTIDE SEQUENCE [LARGE SCALE GENOMIC DNA]</scope>
    <source>
        <strain evidence="1 2">Pla123a</strain>
    </source>
</reference>
<accession>A0A5C5YSE8</accession>
<name>A0A5C5YSE8_9BACT</name>
<sequence>MVSIHQQNVSLELIQWREEHGVVTTWREAGQTAGMLEYIQNYYVPSGGYRGTRGSEQRLEEERAKTSKAFVAGLQRFTGEDFGTDSEQWREYVRAHKNDEPRESASAP</sequence>
<evidence type="ECO:0000313" key="1">
    <source>
        <dbReference type="EMBL" id="TWT77875.1"/>
    </source>
</evidence>
<dbReference type="AlphaFoldDB" id="A0A5C5YSE8"/>
<dbReference type="EMBL" id="SJPO01000003">
    <property type="protein sequence ID" value="TWT77875.1"/>
    <property type="molecule type" value="Genomic_DNA"/>
</dbReference>